<organism evidence="2 3">
    <name type="scientific">Periplaneta americana</name>
    <name type="common">American cockroach</name>
    <name type="synonym">Blatta americana</name>
    <dbReference type="NCBI Taxonomy" id="6978"/>
    <lineage>
        <taxon>Eukaryota</taxon>
        <taxon>Metazoa</taxon>
        <taxon>Ecdysozoa</taxon>
        <taxon>Arthropoda</taxon>
        <taxon>Hexapoda</taxon>
        <taxon>Insecta</taxon>
        <taxon>Pterygota</taxon>
        <taxon>Neoptera</taxon>
        <taxon>Polyneoptera</taxon>
        <taxon>Dictyoptera</taxon>
        <taxon>Blattodea</taxon>
        <taxon>Blattoidea</taxon>
        <taxon>Blattidae</taxon>
        <taxon>Blattinae</taxon>
        <taxon>Periplaneta</taxon>
    </lineage>
</organism>
<feature type="region of interest" description="Disordered" evidence="1">
    <location>
        <begin position="397"/>
        <end position="424"/>
    </location>
</feature>
<sequence length="609" mass="69243">MIVLSPTDDIRESDAYRRAILPVLFSLEDLESIRLKYRKRIWLPWKRFEMAWLTVISRLRNRGIRSRRAAQMEIYGEAQAVDRLAFATNRVDFDWRNVVFSNETIISSDYEGPVRVYREDGLRNDQRYELEFLTPSQAMPRRKTEEAKRLIWNSNSIEKAIESVISGDISLRGASSYHLLLSNVHSTVNKEKEKHAGLIPRVTGKIGHPTVKRAAFDLVVASQIQHPWNPDIKVAADDWFKAFLKRDSNINLKKPEGISRARAQARNAAASVGSAVKRFSCTSIMPFSVEAVPKEKCSPSELFESTPEETNQCNRDHVITDRPTPGPANMTDPQEHDRNPPENSQKSPSDSPVIAIRAILNSPEKKTCLRKRKLLTSLHFTSQEHINEIRYKKSSAVNTRPKGKNKSGSKLRVMQRASSSAPSNEDELLFKGIHVERREDPMPDVRHMVSRGVRKCQRMPKEKVLAGWLFYDRRSELSRAWHFKRSTMALVTARGGGRGAGACVWLWSVASRPAPSVGDVQRGGAFMSHFKDYKFFRSFSAKVEGWPLRKAEQLWRRLRERKIAGLEFTQALRLKMVLVSVMDSKVTALMATLRAHSLEVMCSGGCFGG</sequence>
<protein>
    <submittedName>
        <fullName evidence="2">Uncharacterized protein</fullName>
    </submittedName>
</protein>
<dbReference type="Proteomes" id="UP001148838">
    <property type="component" value="Unassembled WGS sequence"/>
</dbReference>
<gene>
    <name evidence="2" type="ORF">ANN_18818</name>
</gene>
<feature type="region of interest" description="Disordered" evidence="1">
    <location>
        <begin position="300"/>
        <end position="352"/>
    </location>
</feature>
<evidence type="ECO:0000313" key="2">
    <source>
        <dbReference type="EMBL" id="KAJ4436188.1"/>
    </source>
</evidence>
<accession>A0ABQ8SQJ3</accession>
<dbReference type="EMBL" id="JAJSOF020000023">
    <property type="protein sequence ID" value="KAJ4436188.1"/>
    <property type="molecule type" value="Genomic_DNA"/>
</dbReference>
<comment type="caution">
    <text evidence="2">The sequence shown here is derived from an EMBL/GenBank/DDBJ whole genome shotgun (WGS) entry which is preliminary data.</text>
</comment>
<evidence type="ECO:0000313" key="3">
    <source>
        <dbReference type="Proteomes" id="UP001148838"/>
    </source>
</evidence>
<feature type="compositionally biased region" description="Polar residues" evidence="1">
    <location>
        <begin position="341"/>
        <end position="350"/>
    </location>
</feature>
<evidence type="ECO:0000256" key="1">
    <source>
        <dbReference type="SAM" id="MobiDB-lite"/>
    </source>
</evidence>
<keyword evidence="3" id="KW-1185">Reference proteome</keyword>
<reference evidence="2 3" key="1">
    <citation type="journal article" date="2022" name="Allergy">
        <title>Genome assembly and annotation of Periplaneta americana reveal a comprehensive cockroach allergen profile.</title>
        <authorList>
            <person name="Wang L."/>
            <person name="Xiong Q."/>
            <person name="Saelim N."/>
            <person name="Wang L."/>
            <person name="Nong W."/>
            <person name="Wan A.T."/>
            <person name="Shi M."/>
            <person name="Liu X."/>
            <person name="Cao Q."/>
            <person name="Hui J.H.L."/>
            <person name="Sookrung N."/>
            <person name="Leung T.F."/>
            <person name="Tungtrongchitr A."/>
            <person name="Tsui S.K.W."/>
        </authorList>
    </citation>
    <scope>NUCLEOTIDE SEQUENCE [LARGE SCALE GENOMIC DNA]</scope>
    <source>
        <strain evidence="2">PWHHKU_190912</strain>
    </source>
</reference>
<proteinExistence type="predicted"/>
<name>A0ABQ8SQJ3_PERAM</name>